<dbReference type="PANTHER" id="PTHR37829">
    <property type="entry name" value="PHAGE-LIKE ELEMENT PBSX PROTEIN XKDT"/>
    <property type="match status" value="1"/>
</dbReference>
<dbReference type="PANTHER" id="PTHR37829:SF3">
    <property type="entry name" value="PROTEIN JAYE-RELATED"/>
    <property type="match status" value="1"/>
</dbReference>
<comment type="similarity">
    <text evidence="1">Belongs to the Mu gp47/PBSX XkdT family.</text>
</comment>
<feature type="domain" description="Baseplate J-like central" evidence="3">
    <location>
        <begin position="261"/>
        <end position="311"/>
    </location>
</feature>
<dbReference type="Pfam" id="PF26078">
    <property type="entry name" value="Baseplate_J_M"/>
    <property type="match status" value="2"/>
</dbReference>
<feature type="domain" description="Baseplate protein J-like barrel" evidence="2">
    <location>
        <begin position="94"/>
        <end position="154"/>
    </location>
</feature>
<evidence type="ECO:0000259" key="2">
    <source>
        <dbReference type="Pfam" id="PF04865"/>
    </source>
</evidence>
<evidence type="ECO:0000313" key="6">
    <source>
        <dbReference type="Proteomes" id="UP000824124"/>
    </source>
</evidence>
<accession>A0A9D1KYJ3</accession>
<protein>
    <submittedName>
        <fullName evidence="5">Baseplate J/gp47 family protein</fullName>
    </submittedName>
</protein>
<dbReference type="AlphaFoldDB" id="A0A9D1KYJ3"/>
<evidence type="ECO:0000259" key="4">
    <source>
        <dbReference type="Pfam" id="PF26079"/>
    </source>
</evidence>
<organism evidence="5 6">
    <name type="scientific">Candidatus Avidehalobacter gallistercoris</name>
    <dbReference type="NCBI Taxonomy" id="2840694"/>
    <lineage>
        <taxon>Bacteria</taxon>
        <taxon>Bacillati</taxon>
        <taxon>Bacillota</taxon>
        <taxon>Clostridia</taxon>
        <taxon>Eubacteriales</taxon>
        <taxon>Peptococcaceae</taxon>
        <taxon>Peptococcaceae incertae sedis</taxon>
        <taxon>Candidatus Avidehalobacter</taxon>
    </lineage>
</organism>
<dbReference type="InterPro" id="IPR052399">
    <property type="entry name" value="Phage_Baseplate_Assmbl_Protein"/>
</dbReference>
<sequence length="407" mass="44199">MPTYPYENETYEEIMSRILARVPDNLDKREGSMIWNATGPASVEMAILYTALDFILQATFADTAPRDYLILRAAERGLSPKPATYAVLRADFNQSVPIGTRFSLDTLNYVVTERMTDADTPTTVAFRVQCETVGTAGNTKFGTLIPIEYVDGLTYAELVELLIPGAEEEETEAFRQRYIDSLTSQAFGGNQADYKEKVLALPGVGAVKVFAVWNGGIEPSSMIPSAAVTEWYNGVIGGLSTEVAAWLTAVYTAALNVMLTVGGTVRLVIMDSAHAVPDEVLIADVQEAIDPPGMQGDGLGIAPIGHVVSVAGVESQTINIALTLEYQSGWDWDGVKSYVENTVDAYFQELAEDWQNSTELVVRIAQIETRVLTCPGIVDVQDTLLNGQTENITLDEVHIPVRGEISG</sequence>
<reference evidence="5" key="2">
    <citation type="journal article" date="2021" name="PeerJ">
        <title>Extensive microbial diversity within the chicken gut microbiome revealed by metagenomics and culture.</title>
        <authorList>
            <person name="Gilroy R."/>
            <person name="Ravi A."/>
            <person name="Getino M."/>
            <person name="Pursley I."/>
            <person name="Horton D.L."/>
            <person name="Alikhan N.F."/>
            <person name="Baker D."/>
            <person name="Gharbi K."/>
            <person name="Hall N."/>
            <person name="Watson M."/>
            <person name="Adriaenssens E.M."/>
            <person name="Foster-Nyarko E."/>
            <person name="Jarju S."/>
            <person name="Secka A."/>
            <person name="Antonio M."/>
            <person name="Oren A."/>
            <person name="Chaudhuri R.R."/>
            <person name="La Ragione R."/>
            <person name="Hildebrand F."/>
            <person name="Pallen M.J."/>
        </authorList>
    </citation>
    <scope>NUCLEOTIDE SEQUENCE</scope>
    <source>
        <strain evidence="5">2830</strain>
    </source>
</reference>
<evidence type="ECO:0000313" key="5">
    <source>
        <dbReference type="EMBL" id="HIU10409.1"/>
    </source>
</evidence>
<gene>
    <name evidence="5" type="ORF">IAB00_04075</name>
</gene>
<proteinExistence type="inferred from homology"/>
<dbReference type="EMBL" id="DVMH01000021">
    <property type="protein sequence ID" value="HIU10409.1"/>
    <property type="molecule type" value="Genomic_DNA"/>
</dbReference>
<dbReference type="Pfam" id="PF04865">
    <property type="entry name" value="Baseplate_J"/>
    <property type="match status" value="1"/>
</dbReference>
<evidence type="ECO:0000259" key="3">
    <source>
        <dbReference type="Pfam" id="PF26078"/>
    </source>
</evidence>
<dbReference type="InterPro" id="IPR058531">
    <property type="entry name" value="Baseplate_J_M"/>
</dbReference>
<comment type="caution">
    <text evidence="5">The sequence shown here is derived from an EMBL/GenBank/DDBJ whole genome shotgun (WGS) entry which is preliminary data.</text>
</comment>
<dbReference type="InterPro" id="IPR006949">
    <property type="entry name" value="Barrel_Baseplate_J-like"/>
</dbReference>
<feature type="domain" description="Baseplate J-like central" evidence="3">
    <location>
        <begin position="186"/>
        <end position="215"/>
    </location>
</feature>
<reference evidence="5" key="1">
    <citation type="submission" date="2020-10" db="EMBL/GenBank/DDBJ databases">
        <authorList>
            <person name="Gilroy R."/>
        </authorList>
    </citation>
    <scope>NUCLEOTIDE SEQUENCE</scope>
    <source>
        <strain evidence="5">2830</strain>
    </source>
</reference>
<feature type="domain" description="Baseplate J-like C-terminal" evidence="4">
    <location>
        <begin position="318"/>
        <end position="406"/>
    </location>
</feature>
<name>A0A9D1KYJ3_9FIRM</name>
<dbReference type="Pfam" id="PF26079">
    <property type="entry name" value="Baseplate_J_C"/>
    <property type="match status" value="1"/>
</dbReference>
<dbReference type="Proteomes" id="UP000824124">
    <property type="component" value="Unassembled WGS sequence"/>
</dbReference>
<evidence type="ECO:0000256" key="1">
    <source>
        <dbReference type="ARBA" id="ARBA00038087"/>
    </source>
</evidence>
<dbReference type="InterPro" id="IPR058530">
    <property type="entry name" value="Baseplate_J-like_C"/>
</dbReference>